<dbReference type="GO" id="GO:0006897">
    <property type="term" value="P:endocytosis"/>
    <property type="evidence" value="ECO:0007669"/>
    <property type="project" value="TreeGrafter"/>
</dbReference>
<feature type="non-terminal residue" evidence="4">
    <location>
        <position position="1"/>
    </location>
</feature>
<evidence type="ECO:0000259" key="3">
    <source>
        <dbReference type="PROSITE" id="PS50222"/>
    </source>
</evidence>
<dbReference type="Pfam" id="PF12763">
    <property type="entry name" value="EH"/>
    <property type="match status" value="1"/>
</dbReference>
<dbReference type="OrthoDB" id="524326at2759"/>
<evidence type="ECO:0000313" key="4">
    <source>
        <dbReference type="EMBL" id="ETW27863.1"/>
    </source>
</evidence>
<protein>
    <recommendedName>
        <fullName evidence="6">EF-hand domain-containing protein</fullName>
    </recommendedName>
</protein>
<dbReference type="EMBL" id="KI928058">
    <property type="protein sequence ID" value="ETW27863.1"/>
    <property type="molecule type" value="Genomic_DNA"/>
</dbReference>
<feature type="non-terminal residue" evidence="4">
    <location>
        <position position="141"/>
    </location>
</feature>
<reference evidence="4 5" key="1">
    <citation type="submission" date="2013-02" db="EMBL/GenBank/DDBJ databases">
        <title>The Genome Annotation of Plasmodium falciparum FCH/4.</title>
        <authorList>
            <consortium name="The Broad Institute Genome Sequencing Platform"/>
            <consortium name="The Broad Institute Genome Sequencing Center for Infectious Disease"/>
            <person name="Neafsey D."/>
            <person name="Hoffman S."/>
            <person name="Volkman S."/>
            <person name="Rosenthal P."/>
            <person name="Walker B."/>
            <person name="Young S.K."/>
            <person name="Zeng Q."/>
            <person name="Gargeya S."/>
            <person name="Fitzgerald M."/>
            <person name="Haas B."/>
            <person name="Abouelleil A."/>
            <person name="Allen A.W."/>
            <person name="Alvarado L."/>
            <person name="Arachchi H.M."/>
            <person name="Berlin A.M."/>
            <person name="Chapman S.B."/>
            <person name="Gainer-Dewar J."/>
            <person name="Goldberg J."/>
            <person name="Griggs A."/>
            <person name="Gujja S."/>
            <person name="Hansen M."/>
            <person name="Howarth C."/>
            <person name="Imamovic A."/>
            <person name="Ireland A."/>
            <person name="Larimer J."/>
            <person name="McCowan C."/>
            <person name="Murphy C."/>
            <person name="Pearson M."/>
            <person name="Poon T.W."/>
            <person name="Priest M."/>
            <person name="Roberts A."/>
            <person name="Saif S."/>
            <person name="Shea T."/>
            <person name="Sisk P."/>
            <person name="Sykes S."/>
            <person name="Wortman J."/>
            <person name="Nusbaum C."/>
            <person name="Birren B."/>
        </authorList>
    </citation>
    <scope>NUCLEOTIDE SEQUENCE [LARGE SCALE GENOMIC DNA]</scope>
    <source>
        <strain evidence="4 5">FCH/4</strain>
    </source>
</reference>
<dbReference type="PROSITE" id="PS00018">
    <property type="entry name" value="EF_HAND_1"/>
    <property type="match status" value="1"/>
</dbReference>
<dbReference type="Gene3D" id="1.10.238.10">
    <property type="entry name" value="EF-hand"/>
    <property type="match status" value="1"/>
</dbReference>
<dbReference type="Proteomes" id="UP000030656">
    <property type="component" value="Unassembled WGS sequence"/>
</dbReference>
<dbReference type="GO" id="GO:0016197">
    <property type="term" value="P:endosomal transport"/>
    <property type="evidence" value="ECO:0007669"/>
    <property type="project" value="TreeGrafter"/>
</dbReference>
<evidence type="ECO:0000313" key="5">
    <source>
        <dbReference type="Proteomes" id="UP000030656"/>
    </source>
</evidence>
<dbReference type="PANTHER" id="PTHR11216:SF174">
    <property type="entry name" value="GH06923P"/>
    <property type="match status" value="1"/>
</dbReference>
<feature type="domain" description="EF-hand" evidence="3">
    <location>
        <begin position="71"/>
        <end position="102"/>
    </location>
</feature>
<dbReference type="AlphaFoldDB" id="A0A024VHV6"/>
<dbReference type="GO" id="GO:0005737">
    <property type="term" value="C:cytoplasm"/>
    <property type="evidence" value="ECO:0007669"/>
    <property type="project" value="TreeGrafter"/>
</dbReference>
<dbReference type="InterPro" id="IPR011992">
    <property type="entry name" value="EF-hand-dom_pair"/>
</dbReference>
<dbReference type="PROSITE" id="PS50222">
    <property type="entry name" value="EF_HAND_2"/>
    <property type="match status" value="1"/>
</dbReference>
<feature type="domain" description="EH" evidence="2">
    <location>
        <begin position="33"/>
        <end position="124"/>
    </location>
</feature>
<dbReference type="PROSITE" id="PS50031">
    <property type="entry name" value="EH"/>
    <property type="match status" value="1"/>
</dbReference>
<dbReference type="GO" id="GO:0005509">
    <property type="term" value="F:calcium ion binding"/>
    <property type="evidence" value="ECO:0007669"/>
    <property type="project" value="InterPro"/>
</dbReference>
<sequence>PACLPSFDIVRHKSFSDISNMEGSLKWKLSSREKENYQRIFKSLDIKNEERIEGSILREYYMNTTNISVCELMQIWNISDMDNDGYLNLDEFFIMNKIVEVRKERIINIPLSVPMELLQSVQNKESTFPWEGNKKVASLRH</sequence>
<dbReference type="InterPro" id="IPR018247">
    <property type="entry name" value="EF_Hand_1_Ca_BS"/>
</dbReference>
<dbReference type="InterPro" id="IPR000261">
    <property type="entry name" value="EH_dom"/>
</dbReference>
<dbReference type="SUPFAM" id="SSF47473">
    <property type="entry name" value="EF-hand"/>
    <property type="match status" value="1"/>
</dbReference>
<keyword evidence="1" id="KW-0106">Calcium</keyword>
<evidence type="ECO:0000256" key="1">
    <source>
        <dbReference type="ARBA" id="ARBA00022837"/>
    </source>
</evidence>
<organism evidence="4 5">
    <name type="scientific">Plasmodium falciparum FCH/4</name>
    <dbReference type="NCBI Taxonomy" id="1036724"/>
    <lineage>
        <taxon>Eukaryota</taxon>
        <taxon>Sar</taxon>
        <taxon>Alveolata</taxon>
        <taxon>Apicomplexa</taxon>
        <taxon>Aconoidasida</taxon>
        <taxon>Haemosporida</taxon>
        <taxon>Plasmodiidae</taxon>
        <taxon>Plasmodium</taxon>
        <taxon>Plasmodium (Laverania)</taxon>
    </lineage>
</organism>
<dbReference type="SMART" id="SM00027">
    <property type="entry name" value="EH"/>
    <property type="match status" value="1"/>
</dbReference>
<dbReference type="InterPro" id="IPR002048">
    <property type="entry name" value="EF_hand_dom"/>
</dbReference>
<reference evidence="4 5" key="2">
    <citation type="submission" date="2013-02" db="EMBL/GenBank/DDBJ databases">
        <title>The Genome Sequence of Plasmodium falciparum FCH/4.</title>
        <authorList>
            <consortium name="The Broad Institute Genome Sequencing Platform"/>
            <consortium name="The Broad Institute Genome Sequencing Center for Infectious Disease"/>
            <person name="Neafsey D."/>
            <person name="Cheeseman I."/>
            <person name="Volkman S."/>
            <person name="Adams J."/>
            <person name="Walker B."/>
            <person name="Young S.K."/>
            <person name="Zeng Q."/>
            <person name="Gargeya S."/>
            <person name="Fitzgerald M."/>
            <person name="Haas B."/>
            <person name="Abouelleil A."/>
            <person name="Alvarado L."/>
            <person name="Arachchi H.M."/>
            <person name="Berlin A.M."/>
            <person name="Chapman S.B."/>
            <person name="Dewar J."/>
            <person name="Goldberg J."/>
            <person name="Griggs A."/>
            <person name="Gujja S."/>
            <person name="Hansen M."/>
            <person name="Howarth C."/>
            <person name="Imamovic A."/>
            <person name="Larimer J."/>
            <person name="McCowan C."/>
            <person name="Murphy C."/>
            <person name="Neiman D."/>
            <person name="Pearson M."/>
            <person name="Priest M."/>
            <person name="Roberts A."/>
            <person name="Saif S."/>
            <person name="Shea T."/>
            <person name="Sisk P."/>
            <person name="Sykes S."/>
            <person name="Wortman J."/>
            <person name="Nusbaum C."/>
            <person name="Birren B."/>
        </authorList>
    </citation>
    <scope>NUCLEOTIDE SEQUENCE [LARGE SCALE GENOMIC DNA]</scope>
    <source>
        <strain evidence="4 5">FCH/4</strain>
    </source>
</reference>
<proteinExistence type="predicted"/>
<evidence type="ECO:0008006" key="6">
    <source>
        <dbReference type="Google" id="ProtNLM"/>
    </source>
</evidence>
<accession>A0A024VHV6</accession>
<dbReference type="PANTHER" id="PTHR11216">
    <property type="entry name" value="EH DOMAIN"/>
    <property type="match status" value="1"/>
</dbReference>
<dbReference type="GO" id="GO:0005886">
    <property type="term" value="C:plasma membrane"/>
    <property type="evidence" value="ECO:0007669"/>
    <property type="project" value="TreeGrafter"/>
</dbReference>
<evidence type="ECO:0000259" key="2">
    <source>
        <dbReference type="PROSITE" id="PS50031"/>
    </source>
</evidence>
<gene>
    <name evidence="4" type="ORF">PFFCH_04714</name>
</gene>
<name>A0A024VHV6_PLAFA</name>